<evidence type="ECO:0000313" key="103">
    <source>
        <dbReference type="Proteomes" id="UP000525068"/>
    </source>
</evidence>
<dbReference type="EMBL" id="AACJYH010000006">
    <property type="protein sequence ID" value="EAK8897882.1"/>
    <property type="molecule type" value="Genomic_DNA"/>
</dbReference>
<evidence type="ECO:0000313" key="77">
    <source>
        <dbReference type="Proteomes" id="UP000364988"/>
    </source>
</evidence>
<dbReference type="EMBL" id="AAAREG010000005">
    <property type="protein sequence ID" value="EAE2354354.1"/>
    <property type="molecule type" value="Genomic_DNA"/>
</dbReference>
<evidence type="ECO:0000313" key="40">
    <source>
        <dbReference type="EMBL" id="ECB9473514.1"/>
    </source>
</evidence>
<evidence type="ECO:0000313" key="71">
    <source>
        <dbReference type="Proteomes" id="UP000339309"/>
    </source>
</evidence>
<dbReference type="EMBL" id="DAAJFY010000003">
    <property type="protein sequence ID" value="HAC0275050.1"/>
    <property type="molecule type" value="Genomic_DNA"/>
</dbReference>
<dbReference type="Proteomes" id="UP000842809">
    <property type="component" value="Unassembled WGS sequence"/>
</dbReference>
<dbReference type="EMBL" id="DAAIHR010000014">
    <property type="protein sequence ID" value="HAB8399434.1"/>
    <property type="molecule type" value="Genomic_DNA"/>
</dbReference>
<evidence type="ECO:0000313" key="46">
    <source>
        <dbReference type="EMBL" id="ECY9781723.1"/>
    </source>
</evidence>
<dbReference type="Proteomes" id="UP000527632">
    <property type="component" value="Unassembled WGS sequence"/>
</dbReference>
<evidence type="ECO:0000313" key="64">
    <source>
        <dbReference type="EMBL" id="TYU56811.1"/>
    </source>
</evidence>
<evidence type="ECO:0000313" key="98">
    <source>
        <dbReference type="Proteomes" id="UP000481141"/>
    </source>
</evidence>
<evidence type="ECO:0000313" key="39">
    <source>
        <dbReference type="EMBL" id="EAK9315606.1"/>
    </source>
</evidence>
<reference evidence="65" key="12">
    <citation type="submission" date="2022-06" db="EMBL/GenBank/DDBJ databases">
        <title>Complete genomes of Listeria monocytogenes strains L58-55 and 6179.</title>
        <authorList>
            <person name="Schmitz-Esser S."/>
            <person name="Tibbs-Cortes B.W."/>
        </authorList>
    </citation>
    <scope>NUCLEOTIDE SEQUENCE</scope>
    <source>
        <strain evidence="65">L58-55</strain>
    </source>
</reference>
<dbReference type="EMBL" id="AABBAW010000008">
    <property type="protein sequence ID" value="EAG2516183.1"/>
    <property type="molecule type" value="Genomic_DNA"/>
</dbReference>
<dbReference type="EMBL" id="AALEDS010000008">
    <property type="protein sequence ID" value="ECY6544654.1"/>
    <property type="molecule type" value="Genomic_DNA"/>
</dbReference>
<evidence type="ECO:0000313" key="10">
    <source>
        <dbReference type="EMBL" id="EAD5772877.1"/>
    </source>
</evidence>
<evidence type="ECO:0000313" key="97">
    <source>
        <dbReference type="Proteomes" id="UP000478945"/>
    </source>
</evidence>
<dbReference type="EMBL" id="CP098507">
    <property type="protein sequence ID" value="UUJ79672.1"/>
    <property type="molecule type" value="Genomic_DNA"/>
</dbReference>
<dbReference type="Proteomes" id="UP000528151">
    <property type="component" value="Unassembled WGS sequence"/>
</dbReference>
<evidence type="ECO:0000313" key="32">
    <source>
        <dbReference type="EMBL" id="EAH1614694.1"/>
    </source>
</evidence>
<dbReference type="EMBL" id="AALAQH010000002">
    <property type="protein sequence ID" value="ECX6923873.1"/>
    <property type="molecule type" value="Genomic_DNA"/>
</dbReference>
<dbReference type="EMBL" id="AAAJWF010000004">
    <property type="protein sequence ID" value="EAC7480566.1"/>
    <property type="molecule type" value="Genomic_DNA"/>
</dbReference>
<evidence type="ECO:0000313" key="92">
    <source>
        <dbReference type="Proteomes" id="UP000467347"/>
    </source>
</evidence>
<evidence type="ECO:0000313" key="30">
    <source>
        <dbReference type="EMBL" id="EAG9856359.1"/>
    </source>
</evidence>
<evidence type="ECO:0000313" key="7">
    <source>
        <dbReference type="EMBL" id="EAC9039144.1"/>
    </source>
</evidence>
<evidence type="ECO:0000313" key="113">
    <source>
        <dbReference type="Proteomes" id="UP000546397"/>
    </source>
</evidence>
<dbReference type="EMBL" id="AAHZFN010000008">
    <property type="protein sequence ID" value="ECB9473514.1"/>
    <property type="molecule type" value="Genomic_DNA"/>
</dbReference>
<dbReference type="EMBL" id="AABEKY010000003">
    <property type="protein sequence ID" value="EAG9387024.1"/>
    <property type="molecule type" value="Genomic_DNA"/>
</dbReference>
<dbReference type="KEGG" id="lmok:CQ02_08325"/>
<dbReference type="EMBL" id="AALGDA010000003">
    <property type="protein sequence ID" value="ECY9781723.1"/>
    <property type="molecule type" value="Genomic_DNA"/>
</dbReference>
<evidence type="ECO:0000313" key="67">
    <source>
        <dbReference type="Proteomes" id="UP000322220"/>
    </source>
</evidence>
<dbReference type="Proteomes" id="UP000371553">
    <property type="component" value="Unassembled WGS sequence"/>
</dbReference>
<dbReference type="EMBL" id="AABGHY010000002">
    <property type="protein sequence ID" value="EAH3293289.1"/>
    <property type="molecule type" value="Genomic_DNA"/>
</dbReference>
<evidence type="ECO:0000313" key="31">
    <source>
        <dbReference type="EMBL" id="EAH0217568.1"/>
    </source>
</evidence>
<dbReference type="EMBL" id="AABGVJ010000001">
    <property type="protein sequence ID" value="EAH4371154.1"/>
    <property type="molecule type" value="Genomic_DNA"/>
</dbReference>
<evidence type="ECO:0000313" key="110">
    <source>
        <dbReference type="Proteomes" id="UP000540117"/>
    </source>
</evidence>
<feature type="transmembrane region" description="Helical" evidence="1">
    <location>
        <begin position="97"/>
        <end position="115"/>
    </location>
</feature>
<evidence type="ECO:0000313" key="93">
    <source>
        <dbReference type="Proteomes" id="UP000467536"/>
    </source>
</evidence>
<evidence type="ECO:0000313" key="96">
    <source>
        <dbReference type="Proteomes" id="UP000478704"/>
    </source>
</evidence>
<dbReference type="Proteomes" id="UP000337746">
    <property type="component" value="Unassembled WGS sequence"/>
</dbReference>
<dbReference type="Proteomes" id="UP000403352">
    <property type="component" value="Unassembled WGS sequence"/>
</dbReference>
<keyword evidence="1" id="KW-0472">Membrane</keyword>
<evidence type="ECO:0000313" key="102">
    <source>
        <dbReference type="Proteomes" id="UP000524387"/>
    </source>
</evidence>
<dbReference type="EMBL" id="AAAIJX010000002">
    <property type="protein sequence ID" value="EAC4482153.1"/>
    <property type="molecule type" value="Genomic_DNA"/>
</dbReference>
<feature type="transmembrane region" description="Helical" evidence="1">
    <location>
        <begin position="21"/>
        <end position="44"/>
    </location>
</feature>
<dbReference type="EMBL" id="AAAJKI010000003">
    <property type="protein sequence ID" value="EAC6547230.1"/>
    <property type="molecule type" value="Genomic_DNA"/>
</dbReference>
<reference evidence="61 112" key="11">
    <citation type="submission" date="2020-06" db="EMBL/GenBank/DDBJ databases">
        <title>Two Listeria outbreaks in Switzerland in 2018 and 2020.</title>
        <authorList>
            <person name="Stevens M.J.A."/>
            <person name="Bloemberg G."/>
            <person name="Nusch-Inderbinnen M."/>
            <person name="Stephan R."/>
        </authorList>
    </citation>
    <scope>NUCLEOTIDE SEQUENCE [LARGE SCALE GENOMIC DNA]</scope>
    <source>
        <strain evidence="61 112">N18-0707</strain>
    </source>
</reference>
<dbReference type="EMBL" id="DAAJZA010000002">
    <property type="protein sequence ID" value="HAC1753910.1"/>
    <property type="molecule type" value="Genomic_DNA"/>
</dbReference>
<evidence type="ECO:0000313" key="59">
    <source>
        <dbReference type="EMBL" id="HAJ9593807.1"/>
    </source>
</evidence>
<evidence type="ECO:0000313" key="29">
    <source>
        <dbReference type="EMBL" id="EAG9519077.1"/>
    </source>
</evidence>
<feature type="transmembrane region" description="Helical" evidence="1">
    <location>
        <begin position="121"/>
        <end position="141"/>
    </location>
</feature>
<dbReference type="EMBL" id="VTIK01000001">
    <property type="protein sequence ID" value="TYU56811.1"/>
    <property type="molecule type" value="Genomic_DNA"/>
</dbReference>
<dbReference type="EMBL" id="AABFMV010000002">
    <property type="protein sequence ID" value="EAH1614694.1"/>
    <property type="molecule type" value="Genomic_DNA"/>
</dbReference>
<dbReference type="EMBL" id="DAAEEB010000007">
    <property type="protein sequence ID" value="HAA8053660.1"/>
    <property type="molecule type" value="Genomic_DNA"/>
</dbReference>
<evidence type="ECO:0000313" key="23">
    <source>
        <dbReference type="EMBL" id="EAG4330270.1"/>
    </source>
</evidence>
<dbReference type="Proteomes" id="UP000533021">
    <property type="component" value="Unassembled WGS sequence"/>
</dbReference>
<dbReference type="Proteomes" id="UP000841146">
    <property type="component" value="Unassembled WGS sequence"/>
</dbReference>
<reference evidence="64 67" key="8">
    <citation type="submission" date="2019-08" db="EMBL/GenBank/DDBJ databases">
        <title>Soil Listeria distribution.</title>
        <authorList>
            <person name="Liao J."/>
        </authorList>
    </citation>
    <scope>NUCLEOTIDE SEQUENCE [LARGE SCALE GENOMIC DNA]</scope>
    <source>
        <strain evidence="64 67">IN-RH-2-BL1</strain>
    </source>
</reference>
<evidence type="ECO:0000313" key="62">
    <source>
        <dbReference type="EMBL" id="OET52506.1"/>
    </source>
</evidence>
<evidence type="ECO:0000313" key="8">
    <source>
        <dbReference type="EMBL" id="EAD1184823.1"/>
    </source>
</evidence>
<dbReference type="Proteomes" id="UP000398321">
    <property type="component" value="Unassembled WGS sequence"/>
</dbReference>
<dbReference type="EMBL" id="AAAQQZ010000003">
    <property type="protein sequence ID" value="EAE1338465.1"/>
    <property type="molecule type" value="Genomic_DNA"/>
</dbReference>
<evidence type="ECO:0000313" key="68">
    <source>
        <dbReference type="Proteomes" id="UP000331186"/>
    </source>
</evidence>
<dbReference type="EMBL" id="AANOZB010000002">
    <property type="protein sequence ID" value="EDP8409426.1"/>
    <property type="molecule type" value="Genomic_DNA"/>
</dbReference>
<evidence type="ECO:0000313" key="41">
    <source>
        <dbReference type="EMBL" id="ECB9514820.1"/>
    </source>
</evidence>
<evidence type="ECO:0000313" key="38">
    <source>
        <dbReference type="EMBL" id="EAK8897882.1"/>
    </source>
</evidence>
<evidence type="ECO:0000313" key="2">
    <source>
        <dbReference type="EMBL" id="EAC4482153.1"/>
    </source>
</evidence>
<dbReference type="EMBL" id="AABAYG010000004">
    <property type="protein sequence ID" value="EAG2245498.1"/>
    <property type="molecule type" value="Genomic_DNA"/>
</dbReference>
<dbReference type="Proteomes" id="UP000383365">
    <property type="component" value="Unassembled WGS sequence"/>
</dbReference>
<dbReference type="Proteomes" id="UP000389283">
    <property type="component" value="Unassembled WGS sequence"/>
</dbReference>
<dbReference type="Proteomes" id="UP000522199">
    <property type="component" value="Unassembled WGS sequence"/>
</dbReference>
<evidence type="ECO:0000313" key="79">
    <source>
        <dbReference type="Proteomes" id="UP000368512"/>
    </source>
</evidence>
<dbReference type="EMBL" id="AAANYN010000001">
    <property type="protein sequence ID" value="EAD5772877.1"/>
    <property type="molecule type" value="Genomic_DNA"/>
</dbReference>
<dbReference type="Proteomes" id="UP000548826">
    <property type="component" value="Unassembled WGS sequence"/>
</dbReference>
<evidence type="ECO:0000313" key="85">
    <source>
        <dbReference type="Proteomes" id="UP000403352"/>
    </source>
</evidence>
<evidence type="ECO:0000313" key="63">
    <source>
        <dbReference type="EMBL" id="RKA08527.1"/>
    </source>
</evidence>
<dbReference type="Proteomes" id="UP000524387">
    <property type="component" value="Unassembled WGS sequence"/>
</dbReference>
<evidence type="ECO:0000313" key="20">
    <source>
        <dbReference type="EMBL" id="EAG2245498.1"/>
    </source>
</evidence>
<evidence type="ECO:0000313" key="17">
    <source>
        <dbReference type="EMBL" id="EAG0867119.1"/>
    </source>
</evidence>
<evidence type="ECO:0008006" key="123">
    <source>
        <dbReference type="Google" id="ProtNLM"/>
    </source>
</evidence>
<evidence type="ECO:0000313" key="106">
    <source>
        <dbReference type="Proteomes" id="UP000528151"/>
    </source>
</evidence>
<organism evidence="51 96">
    <name type="scientific">Listeria monocytogenes</name>
    <dbReference type="NCBI Taxonomy" id="1639"/>
    <lineage>
        <taxon>Bacteria</taxon>
        <taxon>Bacillati</taxon>
        <taxon>Bacillota</taxon>
        <taxon>Bacilli</taxon>
        <taxon>Bacillales</taxon>
        <taxon>Listeriaceae</taxon>
        <taxon>Listeria</taxon>
    </lineage>
</organism>
<evidence type="ECO:0000313" key="13">
    <source>
        <dbReference type="EMBL" id="EAE1338465.1"/>
    </source>
</evidence>
<dbReference type="Proteomes" id="UP000525068">
    <property type="component" value="Unassembled WGS sequence"/>
</dbReference>
<evidence type="ECO:0000313" key="52">
    <source>
        <dbReference type="EMBL" id="HAA8053660.1"/>
    </source>
</evidence>
<dbReference type="Proteomes" id="UP000844415">
    <property type="component" value="Unassembled WGS sequence"/>
</dbReference>
<evidence type="ECO:0000313" key="37">
    <source>
        <dbReference type="EMBL" id="EAH4371154.1"/>
    </source>
</evidence>
<dbReference type="EMBL" id="AANDSR010000003">
    <property type="protein sequence ID" value="EDN9836147.1"/>
    <property type="molecule type" value="Genomic_DNA"/>
</dbReference>
<evidence type="ECO:0000313" key="49">
    <source>
        <dbReference type="EMBL" id="EDO0986156.1"/>
    </source>
</evidence>
<dbReference type="Proteomes" id="UP000844471">
    <property type="component" value="Unassembled WGS sequence"/>
</dbReference>
<dbReference type="EMBL" id="AABEMN010000005">
    <property type="protein sequence ID" value="EAG9519077.1"/>
    <property type="molecule type" value="Genomic_DNA"/>
</dbReference>
<dbReference type="EMBL" id="AAAMZD010000003">
    <property type="protein sequence ID" value="EAD3792525.1"/>
    <property type="molecule type" value="Genomic_DNA"/>
</dbReference>
<evidence type="ECO:0000313" key="56">
    <source>
        <dbReference type="EMBL" id="HAC0012770.1"/>
    </source>
</evidence>
<accession>A0A0B8RH34</accession>
<evidence type="ECO:0000313" key="104">
    <source>
        <dbReference type="Proteomes" id="UP000525850"/>
    </source>
</evidence>
<dbReference type="Proteomes" id="UP000368512">
    <property type="component" value="Unassembled WGS sequence"/>
</dbReference>
<evidence type="ECO:0000313" key="72">
    <source>
        <dbReference type="Proteomes" id="UP000344343"/>
    </source>
</evidence>
<evidence type="ECO:0000313" key="35">
    <source>
        <dbReference type="EMBL" id="EAH3293289.1"/>
    </source>
</evidence>
<dbReference type="EMBL" id="AABEKN010000004">
    <property type="protein sequence ID" value="EAG9354090.1"/>
    <property type="molecule type" value="Genomic_DNA"/>
</dbReference>
<evidence type="ECO:0000313" key="33">
    <source>
        <dbReference type="EMBL" id="EAH2280579.1"/>
    </source>
</evidence>
<evidence type="ECO:0000313" key="116">
    <source>
        <dbReference type="Proteomes" id="UP000549379"/>
    </source>
</evidence>
<evidence type="ECO:0000313" key="120">
    <source>
        <dbReference type="Proteomes" id="UP000843775"/>
    </source>
</evidence>
<dbReference type="EMBL" id="AAAKQF010000002">
    <property type="protein sequence ID" value="EAC9039144.1"/>
    <property type="molecule type" value="Genomic_DNA"/>
</dbReference>
<evidence type="ECO:0000313" key="80">
    <source>
        <dbReference type="Proteomes" id="UP000371553"/>
    </source>
</evidence>
<dbReference type="EMBL" id="AAAIKW010000002">
    <property type="protein sequence ID" value="EAC4551520.1"/>
    <property type="molecule type" value="Genomic_DNA"/>
</dbReference>
<dbReference type="RefSeq" id="WP_003726796.1">
    <property type="nucleotide sequence ID" value="NC_021824.1"/>
</dbReference>
<dbReference type="Proteomes" id="UP000840039">
    <property type="component" value="Unassembled WGS sequence"/>
</dbReference>
<evidence type="ECO:0000313" key="54">
    <source>
        <dbReference type="EMBL" id="HAB8399434.1"/>
    </source>
</evidence>
<dbReference type="Proteomes" id="UP000546397">
    <property type="component" value="Unassembled WGS sequence"/>
</dbReference>
<feature type="transmembrane region" description="Helical" evidence="1">
    <location>
        <begin position="64"/>
        <end position="85"/>
    </location>
</feature>
<evidence type="ECO:0000313" key="14">
    <source>
        <dbReference type="EMBL" id="EAE2354354.1"/>
    </source>
</evidence>
<dbReference type="EMBL" id="AABCVX010000003">
    <property type="protein sequence ID" value="EAG6169084.1"/>
    <property type="molecule type" value="Genomic_DNA"/>
</dbReference>
<evidence type="ECO:0000313" key="75">
    <source>
        <dbReference type="Proteomes" id="UP000354255"/>
    </source>
</evidence>
<evidence type="ECO:0000313" key="108">
    <source>
        <dbReference type="Proteomes" id="UP000530452"/>
    </source>
</evidence>
<reference evidence="60 91" key="4">
    <citation type="submission" date="2018-04" db="EMBL/GenBank/DDBJ databases">
        <title>Genome Analysis of a Prevalent Clone of Listeria monocytogenes Sequence Type 87 in China.</title>
        <authorList>
            <person name="Wang Y."/>
        </authorList>
    </citation>
    <scope>NUCLEOTIDE SEQUENCE [LARGE SCALE GENOMIC DNA]</scope>
    <source>
        <strain evidence="60 91">ICDC_LM1523</strain>
    </source>
</reference>
<evidence type="ECO:0000313" key="22">
    <source>
        <dbReference type="EMBL" id="EAG2996822.1"/>
    </source>
</evidence>
<evidence type="ECO:0000313" key="101">
    <source>
        <dbReference type="Proteomes" id="UP000522199"/>
    </source>
</evidence>
<evidence type="ECO:0000313" key="117">
    <source>
        <dbReference type="Proteomes" id="UP000566721"/>
    </source>
</evidence>
<evidence type="ECO:0000313" key="34">
    <source>
        <dbReference type="EMBL" id="EAH3126555.1"/>
    </source>
</evidence>
<keyword evidence="1" id="KW-0812">Transmembrane</keyword>
<dbReference type="Proteomes" id="UP000843503">
    <property type="component" value="Unassembled WGS sequence"/>
</dbReference>
<evidence type="ECO:0000313" key="3">
    <source>
        <dbReference type="EMBL" id="EAC4551520.1"/>
    </source>
</evidence>
<dbReference type="EMBL" id="AABAWE010000004">
    <property type="protein sequence ID" value="EAG2087310.1"/>
    <property type="molecule type" value="Genomic_DNA"/>
</dbReference>
<dbReference type="Proteomes" id="UP000467536">
    <property type="component" value="Unassembled WGS sequence"/>
</dbReference>
<evidence type="ECO:0000313" key="94">
    <source>
        <dbReference type="Proteomes" id="UP000470497"/>
    </source>
</evidence>
<evidence type="ECO:0000313" key="88">
    <source>
        <dbReference type="Proteomes" id="UP000423131"/>
    </source>
</evidence>
<dbReference type="Proteomes" id="UP000427828">
    <property type="component" value="Unassembled WGS sequence"/>
</dbReference>
<dbReference type="Proteomes" id="UP000467347">
    <property type="component" value="Unassembled WGS sequence"/>
</dbReference>
<dbReference type="Proteomes" id="UP000566721">
    <property type="component" value="Unassembled WGS sequence"/>
</dbReference>
<dbReference type="Proteomes" id="UP000365297">
    <property type="component" value="Unassembled WGS sequence"/>
</dbReference>
<sequence length="145" mass="15806">MSVEVKPEHARMLNNTKNVTLGIAIVSTIQAVLSAVSIVGLFALQQRKEVLANAHATAVVQNTIMTTTIMAVICIAFTIMLFLSFNKLRKGIIITPLVYYLYAAFTILGVILSMINSGVNFVSLILPAVLLALSVTCILNLRRMR</sequence>
<evidence type="ECO:0000313" key="53">
    <source>
        <dbReference type="EMBL" id="HAA9723082.1"/>
    </source>
</evidence>
<evidence type="ECO:0000256" key="1">
    <source>
        <dbReference type="SAM" id="Phobius"/>
    </source>
</evidence>
<evidence type="ECO:0000313" key="9">
    <source>
        <dbReference type="EMBL" id="EAD3792525.1"/>
    </source>
</evidence>
<evidence type="ECO:0000313" key="65">
    <source>
        <dbReference type="EMBL" id="UUJ79672.1"/>
    </source>
</evidence>
<dbReference type="EMBL" id="JACAVN010000007">
    <property type="protein sequence ID" value="NYA02431.1"/>
    <property type="molecule type" value="Genomic_DNA"/>
</dbReference>
<dbReference type="Proteomes" id="UP000548278">
    <property type="component" value="Unassembled WGS sequence"/>
</dbReference>
<evidence type="ECO:0000313" key="5">
    <source>
        <dbReference type="EMBL" id="EAC6547230.1"/>
    </source>
</evidence>
<dbReference type="Proteomes" id="UP000470497">
    <property type="component" value="Unassembled WGS sequence"/>
</dbReference>
<evidence type="ECO:0000313" key="121">
    <source>
        <dbReference type="Proteomes" id="UP000844415"/>
    </source>
</evidence>
<dbReference type="EMBL" id="AANEHK010000007">
    <property type="protein sequence ID" value="EDO0986156.1"/>
    <property type="molecule type" value="Genomic_DNA"/>
</dbReference>
<evidence type="ECO:0000313" key="122">
    <source>
        <dbReference type="Proteomes" id="UP000852906"/>
    </source>
</evidence>
<dbReference type="EMBL" id="AAAPCR010000009">
    <property type="protein sequence ID" value="EAD8146506.1"/>
    <property type="molecule type" value="Genomic_DNA"/>
</dbReference>
<evidence type="ECO:0000313" key="47">
    <source>
        <dbReference type="EMBL" id="EDN7714900.1"/>
    </source>
</evidence>
<evidence type="ECO:0000313" key="82">
    <source>
        <dbReference type="Proteomes" id="UP000379076"/>
    </source>
</evidence>
<dbReference type="OMA" id="CVAFTIM"/>
<evidence type="ECO:0000313" key="58">
    <source>
        <dbReference type="EMBL" id="HAC1753910.1"/>
    </source>
</evidence>
<dbReference type="EMBL" id="AABATR010000003">
    <property type="protein sequence ID" value="EAG1893286.1"/>
    <property type="molecule type" value="Genomic_DNA"/>
</dbReference>
<dbReference type="EMBL" id="MJTJ01000006">
    <property type="protein sequence ID" value="OET52506.1"/>
    <property type="molecule type" value="Genomic_DNA"/>
</dbReference>
<dbReference type="EMBL" id="AAANYR010000003">
    <property type="protein sequence ID" value="EAD5786104.1"/>
    <property type="molecule type" value="Genomic_DNA"/>
</dbReference>
<evidence type="ECO:0000313" key="99">
    <source>
        <dbReference type="Proteomes" id="UP000489121"/>
    </source>
</evidence>
<dbReference type="EMBL" id="AABBYJ010000002">
    <property type="protein sequence ID" value="EAG4330270.1"/>
    <property type="molecule type" value="Genomic_DNA"/>
</dbReference>
<evidence type="ECO:0000313" key="105">
    <source>
        <dbReference type="Proteomes" id="UP000527632"/>
    </source>
</evidence>
<evidence type="ECO:0000313" key="26">
    <source>
        <dbReference type="EMBL" id="EAG6989535.1"/>
    </source>
</evidence>
<dbReference type="EMBL" id="AABGFX010000002">
    <property type="protein sequence ID" value="EAH3126555.1"/>
    <property type="molecule type" value="Genomic_DNA"/>
</dbReference>
<dbReference type="Proteomes" id="UP000478945">
    <property type="component" value="Unassembled WGS sequence"/>
</dbReference>
<dbReference type="Proteomes" id="UP000549379">
    <property type="component" value="Unassembled WGS sequence"/>
</dbReference>
<dbReference type="Proteomes" id="UP000331186">
    <property type="component" value="Unassembled WGS sequence"/>
</dbReference>
<dbReference type="Proteomes" id="UP000478704">
    <property type="component" value="Unassembled WGS sequence"/>
</dbReference>
<evidence type="ECO:0000313" key="91">
    <source>
        <dbReference type="Proteomes" id="UP000460224"/>
    </source>
</evidence>
<dbReference type="Proteomes" id="UP000393182">
    <property type="component" value="Unassembled WGS sequence"/>
</dbReference>
<evidence type="ECO:0000313" key="81">
    <source>
        <dbReference type="Proteomes" id="UP000376505"/>
    </source>
</evidence>
<dbReference type="Proteomes" id="UP000843775">
    <property type="component" value="Unassembled WGS sequence"/>
</dbReference>
<dbReference type="Proteomes" id="UP000455569">
    <property type="component" value="Unassembled WGS sequence"/>
</dbReference>
<dbReference type="Proteomes" id="UP000544530">
    <property type="component" value="Unassembled WGS sequence"/>
</dbReference>
<dbReference type="Proteomes" id="UP000376505">
    <property type="component" value="Unassembled WGS sequence"/>
</dbReference>
<evidence type="ECO:0000313" key="43">
    <source>
        <dbReference type="EMBL" id="ECL0130361.1"/>
    </source>
</evidence>
<evidence type="ECO:0000313" key="15">
    <source>
        <dbReference type="EMBL" id="EAE2660945.1"/>
    </source>
</evidence>
<dbReference type="EMBL" id="AAASLB010000002">
    <property type="protein sequence ID" value="EAE4941187.1"/>
    <property type="molecule type" value="Genomic_DNA"/>
</dbReference>
<evidence type="ECO:0000313" key="28">
    <source>
        <dbReference type="EMBL" id="EAG9387024.1"/>
    </source>
</evidence>
<dbReference type="Proteomes" id="UP000193519">
    <property type="component" value="Chromosome"/>
</dbReference>
<dbReference type="KEGG" id="lmv:Y193_07575"/>
<dbReference type="Proteomes" id="UP000423131">
    <property type="component" value="Unassembled WGS sequence"/>
</dbReference>
<evidence type="ECO:0000313" key="44">
    <source>
        <dbReference type="EMBL" id="ECX6923873.1"/>
    </source>
</evidence>
<evidence type="ECO:0000313" key="76">
    <source>
        <dbReference type="Proteomes" id="UP000358545"/>
    </source>
</evidence>
<evidence type="ECO:0000313" key="36">
    <source>
        <dbReference type="EMBL" id="EAH4242029.1"/>
    </source>
</evidence>
<proteinExistence type="predicted"/>
<evidence type="ECO:0000313" key="86">
    <source>
        <dbReference type="Proteomes" id="UP000410967"/>
    </source>
</evidence>
<dbReference type="EMBL" id="AABGUK010000003">
    <property type="protein sequence ID" value="EAH4242029.1"/>
    <property type="molecule type" value="Genomic_DNA"/>
</dbReference>
<dbReference type="Proteomes" id="UP000350032">
    <property type="component" value="Unassembled WGS sequence"/>
</dbReference>
<evidence type="ECO:0000313" key="87">
    <source>
        <dbReference type="Proteomes" id="UP000413786"/>
    </source>
</evidence>
<evidence type="ECO:0000313" key="83">
    <source>
        <dbReference type="Proteomes" id="UP000389283"/>
    </source>
</evidence>
<evidence type="ECO:0000313" key="118">
    <source>
        <dbReference type="Proteomes" id="UP000840197"/>
    </source>
</evidence>
<dbReference type="EMBL" id="AAIAJJ010000004">
    <property type="protein sequence ID" value="ECC1556808.1"/>
    <property type="molecule type" value="Genomic_DNA"/>
</dbReference>
<dbReference type="Proteomes" id="UP000339309">
    <property type="component" value="Unassembled WGS sequence"/>
</dbReference>
<dbReference type="EMBL" id="AAALRN010000003">
    <property type="protein sequence ID" value="EAD1184823.1"/>
    <property type="molecule type" value="Genomic_DNA"/>
</dbReference>
<dbReference type="Proteomes" id="UP000529135">
    <property type="component" value="Unassembled WGS sequence"/>
</dbReference>
<dbReference type="Proteomes" id="UP000852906">
    <property type="component" value="Unassembled WGS sequence"/>
</dbReference>
<evidence type="ECO:0000313" key="107">
    <source>
        <dbReference type="Proteomes" id="UP000529135"/>
    </source>
</evidence>
<evidence type="ECO:0000313" key="57">
    <source>
        <dbReference type="EMBL" id="HAC0275050.1"/>
    </source>
</evidence>
<evidence type="ECO:0000313" key="70">
    <source>
        <dbReference type="Proteomes" id="UP000337746"/>
    </source>
</evidence>
<evidence type="ECO:0000313" key="55">
    <source>
        <dbReference type="EMBL" id="HAB8556845.1"/>
    </source>
</evidence>
<dbReference type="EMBL" id="AAJEKY010000002">
    <property type="protein sequence ID" value="ECL0130361.1"/>
    <property type="molecule type" value="Genomic_DNA"/>
</dbReference>
<dbReference type="Proteomes" id="UP000344343">
    <property type="component" value="Unassembled WGS sequence"/>
</dbReference>
<evidence type="ECO:0000313" key="18">
    <source>
        <dbReference type="EMBL" id="EAG1893286.1"/>
    </source>
</evidence>
<dbReference type="EMBL" id="AAARIE010000016">
    <property type="protein sequence ID" value="EAE2660945.1"/>
    <property type="molecule type" value="Genomic_DNA"/>
</dbReference>
<evidence type="ECO:0000313" key="50">
    <source>
        <dbReference type="EMBL" id="EDP8409426.1"/>
    </source>
</evidence>
<dbReference type="EMBL" id="DABJAN010000004">
    <property type="protein sequence ID" value="HAJ9593807.1"/>
    <property type="molecule type" value="Genomic_DNA"/>
</dbReference>
<evidence type="ECO:0000313" key="66">
    <source>
        <dbReference type="Proteomes" id="UP000272537"/>
    </source>
</evidence>
<dbReference type="Proteomes" id="UP000530452">
    <property type="component" value="Unassembled WGS sequence"/>
</dbReference>
<dbReference type="EMBL" id="DAAJCS010000004">
    <property type="protein sequence ID" value="HAC0012770.1"/>
    <property type="molecule type" value="Genomic_DNA"/>
</dbReference>
<dbReference type="EMBL" id="AABFVG010000001">
    <property type="protein sequence ID" value="EAH2280579.1"/>
    <property type="molecule type" value="Genomic_DNA"/>
</dbReference>
<name>A0A0B8RH34_LISMN</name>
<dbReference type="Proteomes" id="UP000345329">
    <property type="component" value="Unassembled WGS sequence"/>
</dbReference>
<dbReference type="EMBL" id="AABEVI010000002">
    <property type="protein sequence ID" value="EAH0217568.1"/>
    <property type="molecule type" value="Genomic_DNA"/>
</dbReference>
<evidence type="ECO:0000313" key="95">
    <source>
        <dbReference type="Proteomes" id="UP000478682"/>
    </source>
</evidence>
<evidence type="ECO:0000313" key="74">
    <source>
        <dbReference type="Proteomes" id="UP000350032"/>
    </source>
</evidence>
<evidence type="ECO:0000313" key="109">
    <source>
        <dbReference type="Proteomes" id="UP000533021"/>
    </source>
</evidence>
<dbReference type="EMBL" id="AABEQV010000002">
    <property type="protein sequence ID" value="EAG9856359.1"/>
    <property type="molecule type" value="Genomic_DNA"/>
</dbReference>
<evidence type="ECO:0000313" key="11">
    <source>
        <dbReference type="EMBL" id="EAD5786104.1"/>
    </source>
</evidence>
<evidence type="ECO:0000313" key="112">
    <source>
        <dbReference type="Proteomes" id="UP000544530"/>
    </source>
</evidence>
<dbReference type="Proteomes" id="UP000478682">
    <property type="component" value="Unassembled WGS sequence"/>
</dbReference>
<dbReference type="EMBL" id="AANCRK010000003">
    <property type="protein sequence ID" value="EDN7714900.1"/>
    <property type="molecule type" value="Genomic_DNA"/>
</dbReference>
<dbReference type="EMBL" id="AAAIXK010000002">
    <property type="protein sequence ID" value="EAC5549843.1"/>
    <property type="molecule type" value="Genomic_DNA"/>
</dbReference>
<evidence type="ECO:0000313" key="115">
    <source>
        <dbReference type="Proteomes" id="UP000548826"/>
    </source>
</evidence>
<dbReference type="Proteomes" id="UP000379076">
    <property type="component" value="Unassembled WGS sequence"/>
</dbReference>
<dbReference type="Proteomes" id="UP000489121">
    <property type="component" value="Unassembled WGS sequence"/>
</dbReference>
<dbReference type="Proteomes" id="UP000525850">
    <property type="component" value="Unassembled WGS sequence"/>
</dbReference>
<dbReference type="Proteomes" id="UP000358545">
    <property type="component" value="Unassembled WGS sequence"/>
</dbReference>
<evidence type="ECO:0000313" key="21">
    <source>
        <dbReference type="EMBL" id="EAG2516183.1"/>
    </source>
</evidence>
<evidence type="ECO:0000313" key="16">
    <source>
        <dbReference type="EMBL" id="EAE4941187.1"/>
    </source>
</evidence>
<dbReference type="Proteomes" id="UP000272537">
    <property type="component" value="Unassembled WGS sequence"/>
</dbReference>
<dbReference type="Proteomes" id="UP000540117">
    <property type="component" value="Unassembled WGS sequence"/>
</dbReference>
<dbReference type="EMBL" id="AACKDQ010000001">
    <property type="protein sequence ID" value="EAK9315606.1"/>
    <property type="molecule type" value="Genomic_DNA"/>
</dbReference>
<dbReference type="EMBL" id="AAHZFY010000042">
    <property type="protein sequence ID" value="ECB9514820.1"/>
    <property type="molecule type" value="Genomic_DNA"/>
</dbReference>
<dbReference type="Proteomes" id="UP000481141">
    <property type="component" value="Unassembled WGS sequence"/>
</dbReference>
<dbReference type="EMBL" id="QXLS01000003">
    <property type="protein sequence ID" value="RKA08527.1"/>
    <property type="molecule type" value="Genomic_DNA"/>
</dbReference>
<dbReference type="EMBL" id="DAAIJL010000004">
    <property type="protein sequence ID" value="HAB8556845.1"/>
    <property type="molecule type" value="Genomic_DNA"/>
</dbReference>
<reference evidence="86 101" key="6">
    <citation type="submission" date="2019-04" db="EMBL/GenBank/DDBJ databases">
        <authorList>
            <consortium name="GenomeTrakr network: Whole genome sequencing for foodborne pathogen traceback"/>
        </authorList>
    </citation>
    <scope>NUCLEOTIDE SEQUENCE [LARGE SCALE GENOMIC DNA]</scope>
    <source>
        <strain evidence="26 114">CFSAN004300</strain>
        <strain evidence="28 101">CFSAN072474</strain>
        <strain evidence="27 102">CFSAN072502</strain>
        <strain evidence="45 77">FLAG-55987</strain>
        <strain evidence="39 86">PHLUSALM00088</strain>
    </source>
</reference>
<evidence type="ECO:0000313" key="42">
    <source>
        <dbReference type="EMBL" id="ECC1556808.1"/>
    </source>
</evidence>
<dbReference type="AlphaFoldDB" id="A0A0B8RH34"/>
<dbReference type="EMBL" id="DAAEZQ010000008">
    <property type="protein sequence ID" value="HAA9723082.1"/>
    <property type="molecule type" value="Genomic_DNA"/>
</dbReference>
<dbReference type="Proteomes" id="UP000336166">
    <property type="component" value="Unassembled WGS sequence"/>
</dbReference>
<dbReference type="Proteomes" id="UP000364988">
    <property type="component" value="Unassembled WGS sequence"/>
</dbReference>
<keyword evidence="1" id="KW-1133">Transmembrane helix</keyword>
<evidence type="ECO:0000313" key="19">
    <source>
        <dbReference type="EMBL" id="EAG2087310.1"/>
    </source>
</evidence>
<dbReference type="Proteomes" id="UP000517258">
    <property type="component" value="Unassembled WGS sequence"/>
</dbReference>
<gene>
    <name evidence="17" type="ORF">A8L61_07455</name>
    <name evidence="26" type="ORF">AB917_02930</name>
    <name evidence="3" type="ORF">ABZ57_03415</name>
    <name evidence="62" type="ORF">AJL21_04255</name>
    <name evidence="13" type="ORF">ART25_06075</name>
    <name evidence="4" type="ORF">ARY78_05265</name>
    <name evidence="21" type="ORF">B1N52_13500</name>
    <name evidence="20" type="ORF">B1S26_08820</name>
    <name evidence="22" type="ORF">B5K54_05950</name>
    <name evidence="18" type="ORF">BB997_06710</name>
    <name evidence="44" type="ORF">BCZ19_04270</name>
    <name evidence="19" type="ORF">BCZ21_08570</name>
    <name evidence="65" type="ORF">BES38_00350</name>
    <name evidence="24" type="ORF">CA369_10410</name>
    <name evidence="23" type="ORF">CAV64_03330</name>
    <name evidence="12" type="ORF">CD20_10520</name>
    <name evidence="28" type="ORF">CW845_05960</name>
    <name evidence="27" type="ORF">CW895_09825</name>
    <name evidence="32" type="ORF">D4271_04655</name>
    <name evidence="33" type="ORF">D4920_00705</name>
    <name evidence="29" type="ORF">D4B11_04795</name>
    <name evidence="30" type="ORF">D4C60_05030</name>
    <name evidence="31" type="ORF">D4D89_04480</name>
    <name evidence="34" type="ORF">D5M70_04480</name>
    <name evidence="35" type="ORF">D5N24_02675</name>
    <name evidence="38" type="ORF">D7104_09190</name>
    <name evidence="60" type="ORF">DCK61_08795</name>
    <name evidence="25" type="ORF">DCT16_06785</name>
    <name evidence="6" type="ORF">DQ70_07705</name>
    <name evidence="5" type="ORF">DU018_02500</name>
    <name evidence="63" type="ORF">DYZ80_01720</name>
    <name evidence="2" type="ORF">E0I39_04530</name>
    <name evidence="15" type="ORF">E1V33_12295</name>
    <name evidence="16" type="ORF">E1W56_03935</name>
    <name evidence="36" type="ORF">E5F58_08560</name>
    <name evidence="37" type="ORF">E5H26_00400</name>
    <name evidence="11" type="ORF">EX365_06025</name>
    <name evidence="10" type="ORF">EXZ73_01110</name>
    <name evidence="45" type="ORF">F6436_09945</name>
    <name evidence="46" type="ORF">F6515_01815</name>
    <name evidence="39" type="ORF">FA835_00650</name>
    <name evidence="43" type="ORF">FJU19_04520</name>
    <name evidence="41" type="ORF">FLQ97_13950</name>
    <name evidence="40" type="ORF">FLR03_07430</name>
    <name evidence="42" type="ORF">FNX40_08365</name>
    <name evidence="49" type="ORF">FV747_09120</name>
    <name evidence="64" type="ORF">FZW98_04550</name>
    <name evidence="51" type="ORF">G3O21_001182</name>
    <name evidence="50" type="ORF">G3R95_000967</name>
    <name evidence="52" type="ORF">GHH22_10875</name>
    <name evidence="58" type="ORF">GI949_02910</name>
    <name evidence="53" type="ORF">GIH49_13140</name>
    <name evidence="48" type="ORF">GJW51_05685</name>
    <name evidence="47" type="ORF">GQG13_07190</name>
    <name evidence="54" type="ORF">GYR60_12970</name>
    <name evidence="55" type="ORF">GYS09_05985</name>
    <name evidence="56" type="ORF">GYX23_07095</name>
    <name evidence="57" type="ORF">GYY14_06610</name>
    <name evidence="59" type="ORF">HQN34_002031</name>
    <name evidence="61" type="ORF">HZJ64_11335</name>
    <name evidence="7" type="ORF">KV70_02920</name>
    <name evidence="8" type="ORF">QD52_07045</name>
    <name evidence="9" type="ORF">UI29_07085</name>
    <name evidence="14" type="ORF">Y261_08355</name>
</gene>
<evidence type="ECO:0000313" key="90">
    <source>
        <dbReference type="Proteomes" id="UP000455569"/>
    </source>
</evidence>
<reference evidence="62 122" key="1">
    <citation type="submission" date="2016-09" db="EMBL/GenBank/DDBJ databases">
        <title>100K Listeria isolates.</title>
        <authorList>
            <person name="Chen P."/>
            <person name="Weimer B.C."/>
            <person name="Kong N."/>
            <person name="Huang B."/>
        </authorList>
    </citation>
    <scope>NUCLEOTIDE SEQUENCE [LARGE SCALE GENOMIC DNA]</scope>
    <source>
        <strain evidence="62 122">BCW_2383</strain>
    </source>
</reference>
<evidence type="ECO:0000313" key="27">
    <source>
        <dbReference type="EMBL" id="EAG9354090.1"/>
    </source>
</evidence>
<reference evidence="63 66" key="2">
    <citation type="journal article" date="2018" name="BMC Genomics">
        <title>Genes significantly associated with lineage II food isolates of Listeria monocytogenes.</title>
        <authorList>
            <person name="Pirone-Davies C."/>
            <person name="Chen Y."/>
            <person name="Pightling A."/>
            <person name="Ryan G."/>
            <person name="Wang Y."/>
            <person name="Yao K."/>
            <person name="Hoffmann M."/>
            <person name="Allard M.W."/>
        </authorList>
    </citation>
    <scope>NUCLEOTIDE SEQUENCE [LARGE SCALE GENOMIC DNA]</scope>
    <source>
        <strain evidence="63 66">PNUSAL000550</strain>
    </source>
</reference>
<evidence type="ECO:0000313" key="119">
    <source>
        <dbReference type="Proteomes" id="UP000841146"/>
    </source>
</evidence>
<reference evidence="118 119" key="3">
    <citation type="journal article" date="2018" name="Genome Biol.">
        <title>SKESA: strategic k-mer extension for scrupulous assemblies.</title>
        <authorList>
            <person name="Souvorov A."/>
            <person name="Agarwala R."/>
            <person name="Lipman D.J."/>
        </authorList>
    </citation>
    <scope>NUCLEOTIDE SEQUENCE [LARGE SCALE GENOMIC DNA]</scope>
    <source>
        <strain evidence="52">09CEB371LM</strain>
        <strain evidence="59">2017-325981-023-01</strain>
        <strain evidence="55 121">CFIAFB20100120</strain>
        <strain evidence="54 118">CFIAFB20130012</strain>
        <strain evidence="57">CFIAFB20170037</strain>
        <strain evidence="56 119">CFIAFB20170045</strain>
        <strain evidence="58 120">DMG1500109</strain>
        <strain evidence="53">HPB3501</strain>
    </source>
</reference>
<evidence type="ECO:0000313" key="51">
    <source>
        <dbReference type="EMBL" id="EDP8513780.1"/>
    </source>
</evidence>
<dbReference type="EMBL" id="QDAY01000003">
    <property type="protein sequence ID" value="KAA9448957.1"/>
    <property type="molecule type" value="Genomic_DNA"/>
</dbReference>
<reference evidence="51 96" key="10">
    <citation type="submission" date="2020-02" db="EMBL/GenBank/DDBJ databases">
        <authorList>
            <consortium name="GenomeTrakr: Next Generation Sequencing Network for Food Pathogen Tracability"/>
        </authorList>
    </citation>
    <scope>NUCLEOTIDE SEQUENCE [LARGE SCALE GENOMIC DNA]</scope>
    <source>
        <strain evidence="22 116">10B02965A-1</strain>
        <strain evidence="6 79">CFSAN008042</strain>
        <strain evidence="24 106">CFSAN063727</strain>
        <strain evidence="47 90">CFSAN102901</strain>
        <strain evidence="13 82">FDA00006494</strain>
        <strain evidence="4 78">FDA00007096</strain>
        <strain evidence="8 85">FDA00008584</strain>
        <strain evidence="20">FDA00011243</strain>
        <strain evidence="5 68">FDA00013332</strain>
        <strain evidence="11 72">FDA00013853</strain>
        <strain evidence="40 88">FDA00014336</strain>
        <strain evidence="42 83">FDA00014370</strain>
        <strain evidence="41 84">FDA00014392</strain>
        <strain evidence="51">FDA00015054</strain>
        <strain evidence="23 110">FDA1005580-S054-001</strain>
        <strain evidence="96">FDA1090798-S029-001</strain>
        <strain evidence="98">FDA956581-098-004</strain>
        <strain evidence="21 104">FDA960927-006-004</strain>
        <strain evidence="25 117">FLAG-38921</strain>
        <strain evidence="44 89">FLAG-51482A</strain>
        <strain evidence="19 70">FLAG-54356</strain>
        <strain evidence="10 81">FSIS31901579</strain>
        <strain evidence="36 105">LS1344</strain>
        <strain evidence="37 111">LS1419</strain>
        <strain evidence="12 80">NYAG13B12507-5</strain>
        <strain evidence="48 92">OSF101448</strain>
        <strain evidence="9 73">VA-WGS-00405</strain>
    </source>
</reference>
<dbReference type="EMBL" id="AABBZO010000011">
    <property type="protein sequence ID" value="EAG4462700.1"/>
    <property type="molecule type" value="Genomic_DNA"/>
</dbReference>
<dbReference type="Proteomes" id="UP000354255">
    <property type="component" value="Unassembled WGS sequence"/>
</dbReference>
<dbReference type="EMBL" id="AABBHO010000013">
    <property type="protein sequence ID" value="EAG2996822.1"/>
    <property type="molecule type" value="Genomic_DNA"/>
</dbReference>
<evidence type="ECO:0000313" key="89">
    <source>
        <dbReference type="Proteomes" id="UP000427828"/>
    </source>
</evidence>
<evidence type="ECO:0000313" key="73">
    <source>
        <dbReference type="Proteomes" id="UP000345329"/>
    </source>
</evidence>
<evidence type="ECO:0000313" key="6">
    <source>
        <dbReference type="EMBL" id="EAC7480566.1"/>
    </source>
</evidence>
<evidence type="ECO:0000313" key="48">
    <source>
        <dbReference type="EMBL" id="EDN9836147.1"/>
    </source>
</evidence>
<dbReference type="Proteomes" id="UP000840197">
    <property type="component" value="Unassembled WGS sequence"/>
</dbReference>
<dbReference type="EMBL" id="AABDGJ010000002">
    <property type="protein sequence ID" value="EAG6989535.1"/>
    <property type="molecule type" value="Genomic_DNA"/>
</dbReference>
<evidence type="ECO:0000313" key="4">
    <source>
        <dbReference type="EMBL" id="EAC5549843.1"/>
    </source>
</evidence>
<evidence type="ECO:0000313" key="12">
    <source>
        <dbReference type="EMBL" id="EAD8146506.1"/>
    </source>
</evidence>
<dbReference type="Proteomes" id="UP000322220">
    <property type="component" value="Unassembled WGS sequence"/>
</dbReference>
<dbReference type="Proteomes" id="UP000410967">
    <property type="component" value="Unassembled WGS sequence"/>
</dbReference>
<evidence type="ECO:0000313" key="45">
    <source>
        <dbReference type="EMBL" id="ECY6544654.1"/>
    </source>
</evidence>
<evidence type="ECO:0000313" key="69">
    <source>
        <dbReference type="Proteomes" id="UP000336166"/>
    </source>
</evidence>
<reference evidence="69 71" key="5">
    <citation type="submission" date="2018-06" db="EMBL/GenBank/DDBJ databases">
        <authorList>
            <consortium name="PulseNet: The National Subtyping Network for Foodborne Disease Surveillance"/>
            <person name="Tarr C.L."/>
            <person name="Trees E."/>
            <person name="Katz L.S."/>
            <person name="Carleton-Romer H.A."/>
            <person name="Stroika S."/>
            <person name="Kucerova Z."/>
            <person name="Roache K.F."/>
            <person name="Sabol A.L."/>
            <person name="Besser J."/>
            <person name="Gerner-Smidt P."/>
        </authorList>
    </citation>
    <scope>NUCLEOTIDE SEQUENCE [LARGE SCALE GENOMIC DNA]</scope>
    <source>
        <strain evidence="3 71">2015L-6227</strain>
        <strain evidence="14 69">PNUSAL000134</strain>
        <strain evidence="7 75">PNUSAL000910</strain>
        <strain evidence="17 76">PNUSAL002180</strain>
        <strain evidence="18 95">PNUSAL002298</strain>
        <strain evidence="38 74">PNUSAL004402</strain>
        <strain evidence="46 99">PNUSAL005692</strain>
    </source>
</reference>
<evidence type="ECO:0000313" key="61">
    <source>
        <dbReference type="EMBL" id="NYA02431.1"/>
    </source>
</evidence>
<evidence type="ECO:0000313" key="100">
    <source>
        <dbReference type="Proteomes" id="UP000517258"/>
    </source>
</evidence>
<evidence type="ECO:0000313" key="114">
    <source>
        <dbReference type="Proteomes" id="UP000548278"/>
    </source>
</evidence>
<evidence type="ECO:0000313" key="111">
    <source>
        <dbReference type="Proteomes" id="UP000540417"/>
    </source>
</evidence>
<protein>
    <recommendedName>
        <fullName evidence="123">DUF4064 domain-containing protein</fullName>
    </recommendedName>
</protein>
<evidence type="ECO:0000313" key="24">
    <source>
        <dbReference type="EMBL" id="EAG4462700.1"/>
    </source>
</evidence>
<reference evidence="52" key="9">
    <citation type="submission" date="2019-10" db="EMBL/GenBank/DDBJ databases">
        <authorList>
            <consortium name="NCBI Pathogen Detection Project"/>
        </authorList>
    </citation>
    <scope>NUCLEOTIDE SEQUENCE</scope>
    <source>
        <strain evidence="52">09CEB371LM</strain>
        <strain evidence="59">2017-325981-023-01</strain>
        <strain evidence="55">CFIAFB20100120</strain>
        <strain evidence="54">CFIAFB20130012</strain>
        <strain evidence="57">CFIAFB20170037</strain>
        <strain evidence="56">CFIAFB20170045</strain>
        <strain evidence="58">DMG1500109</strain>
        <strain evidence="53">HPB3501</strain>
    </source>
</reference>
<dbReference type="EMBL" id="AABAGT010000009">
    <property type="protein sequence ID" value="EAG0867119.1"/>
    <property type="molecule type" value="Genomic_DNA"/>
</dbReference>
<evidence type="ECO:0000313" key="84">
    <source>
        <dbReference type="Proteomes" id="UP000398321"/>
    </source>
</evidence>
<evidence type="ECO:0000313" key="78">
    <source>
        <dbReference type="Proteomes" id="UP000365297"/>
    </source>
</evidence>
<dbReference type="Proteomes" id="UP000540417">
    <property type="component" value="Unassembled WGS sequence"/>
</dbReference>
<dbReference type="EMBL" id="AANPAU010000003">
    <property type="protein sequence ID" value="EDP8513780.1"/>
    <property type="molecule type" value="Genomic_DNA"/>
</dbReference>
<dbReference type="Proteomes" id="UP000460224">
    <property type="component" value="Unassembled WGS sequence"/>
</dbReference>
<dbReference type="Proteomes" id="UP000413786">
    <property type="component" value="Unassembled WGS sequence"/>
</dbReference>
<evidence type="ECO:0000313" key="25">
    <source>
        <dbReference type="EMBL" id="EAG6169084.1"/>
    </source>
</evidence>
<reference evidence="100 103" key="7">
    <citation type="submission" date="2019-04" db="EMBL/GenBank/DDBJ databases">
        <authorList>
            <person name="Ashton P.M."/>
            <person name="Dallman T."/>
            <person name="Nair S."/>
            <person name="De Pinna E."/>
            <person name="Peters T."/>
            <person name="Grant K."/>
        </authorList>
    </citation>
    <scope>NUCLEOTIDE SEQUENCE [LARGE SCALE GENOMIC DNA]</scope>
    <source>
        <strain evidence="33 109">282333</strain>
        <strain evidence="35 108">282352</strain>
        <strain evidence="29 113">289003</strain>
        <strain evidence="30 115">429821</strain>
        <strain evidence="32 103">562417</strain>
        <strain evidence="34 107">562428</strain>
        <strain evidence="31 100">563356</strain>
        <strain evidence="2 87">688377</strain>
        <strain evidence="43 97">760311</strain>
        <strain evidence="49 93">788324</strain>
        <strain evidence="50 94">883775</strain>
        <strain evidence="15">RL15000161</strain>
        <strain evidence="16">RL15000286</strain>
    </source>
</reference>
<evidence type="ECO:0000313" key="60">
    <source>
        <dbReference type="EMBL" id="KAA9448957.1"/>
    </source>
</evidence>